<dbReference type="Proteomes" id="UP000237000">
    <property type="component" value="Unassembled WGS sequence"/>
</dbReference>
<gene>
    <name evidence="1" type="ORF">TorRG33x02_118480</name>
</gene>
<name>A0A2P5F3G9_TREOI</name>
<evidence type="ECO:0000313" key="2">
    <source>
        <dbReference type="Proteomes" id="UP000237000"/>
    </source>
</evidence>
<accession>A0A2P5F3G9</accession>
<evidence type="ECO:0008006" key="3">
    <source>
        <dbReference type="Google" id="ProtNLM"/>
    </source>
</evidence>
<reference evidence="2" key="1">
    <citation type="submission" date="2016-06" db="EMBL/GenBank/DDBJ databases">
        <title>Parallel loss of symbiosis genes in relatives of nitrogen-fixing non-legume Parasponia.</title>
        <authorList>
            <person name="Van Velzen R."/>
            <person name="Holmer R."/>
            <person name="Bu F."/>
            <person name="Rutten L."/>
            <person name="Van Zeijl A."/>
            <person name="Liu W."/>
            <person name="Santuari L."/>
            <person name="Cao Q."/>
            <person name="Sharma T."/>
            <person name="Shen D."/>
            <person name="Roswanjaya Y."/>
            <person name="Wardhani T."/>
            <person name="Kalhor M.S."/>
            <person name="Jansen J."/>
            <person name="Van den Hoogen J."/>
            <person name="Gungor B."/>
            <person name="Hartog M."/>
            <person name="Hontelez J."/>
            <person name="Verver J."/>
            <person name="Yang W.-C."/>
            <person name="Schijlen E."/>
            <person name="Repin R."/>
            <person name="Schilthuizen M."/>
            <person name="Schranz E."/>
            <person name="Heidstra R."/>
            <person name="Miyata K."/>
            <person name="Fedorova E."/>
            <person name="Kohlen W."/>
            <person name="Bisseling T."/>
            <person name="Smit S."/>
            <person name="Geurts R."/>
        </authorList>
    </citation>
    <scope>NUCLEOTIDE SEQUENCE [LARGE SCALE GENOMIC DNA]</scope>
    <source>
        <strain evidence="2">cv. RG33-2</strain>
    </source>
</reference>
<comment type="caution">
    <text evidence="1">The sequence shown here is derived from an EMBL/GenBank/DDBJ whole genome shotgun (WGS) entry which is preliminary data.</text>
</comment>
<dbReference type="EMBL" id="JXTC01000066">
    <property type="protein sequence ID" value="PON92343.1"/>
    <property type="molecule type" value="Genomic_DNA"/>
</dbReference>
<evidence type="ECO:0000313" key="1">
    <source>
        <dbReference type="EMBL" id="PON92343.1"/>
    </source>
</evidence>
<dbReference type="STRING" id="63057.A0A2P5F3G9"/>
<dbReference type="PANTHER" id="PTHR33710:SF62">
    <property type="entry name" value="DUF4283 DOMAIN PROTEIN"/>
    <property type="match status" value="1"/>
</dbReference>
<sequence length="135" mass="15373">MIRFWAVLEDCGLCDLGFLGLCLTWNNGREAIANLKKRLARVVANGNWIDLFPIYRVTNLEFWSSNHRVVLLELMGTETYGKNEGKGRGFRFETWWINDAECIDIVSGAWANNSFDGSINSFLMGLDGCTRDLKK</sequence>
<dbReference type="InParanoid" id="A0A2P5F3G9"/>
<proteinExistence type="predicted"/>
<dbReference type="OrthoDB" id="1113909at2759"/>
<dbReference type="AlphaFoldDB" id="A0A2P5F3G9"/>
<protein>
    <recommendedName>
        <fullName evidence="3">Endonuclease/exonuclease/phosphatase</fullName>
    </recommendedName>
</protein>
<keyword evidence="2" id="KW-1185">Reference proteome</keyword>
<organism evidence="1 2">
    <name type="scientific">Trema orientale</name>
    <name type="common">Charcoal tree</name>
    <name type="synonym">Celtis orientalis</name>
    <dbReference type="NCBI Taxonomy" id="63057"/>
    <lineage>
        <taxon>Eukaryota</taxon>
        <taxon>Viridiplantae</taxon>
        <taxon>Streptophyta</taxon>
        <taxon>Embryophyta</taxon>
        <taxon>Tracheophyta</taxon>
        <taxon>Spermatophyta</taxon>
        <taxon>Magnoliopsida</taxon>
        <taxon>eudicotyledons</taxon>
        <taxon>Gunneridae</taxon>
        <taxon>Pentapetalae</taxon>
        <taxon>rosids</taxon>
        <taxon>fabids</taxon>
        <taxon>Rosales</taxon>
        <taxon>Cannabaceae</taxon>
        <taxon>Trema</taxon>
    </lineage>
</organism>
<dbReference type="PANTHER" id="PTHR33710">
    <property type="entry name" value="BNAC02G09200D PROTEIN"/>
    <property type="match status" value="1"/>
</dbReference>